<reference evidence="1" key="1">
    <citation type="journal article" date="2023" name="G3 (Bethesda)">
        <title>A reference genome for the long-term kleptoplast-retaining sea slug Elysia crispata morphotype clarki.</title>
        <authorList>
            <person name="Eastman K.E."/>
            <person name="Pendleton A.L."/>
            <person name="Shaikh M.A."/>
            <person name="Suttiyut T."/>
            <person name="Ogas R."/>
            <person name="Tomko P."/>
            <person name="Gavelis G."/>
            <person name="Widhalm J.R."/>
            <person name="Wisecaver J.H."/>
        </authorList>
    </citation>
    <scope>NUCLEOTIDE SEQUENCE</scope>
    <source>
        <strain evidence="1">ECLA1</strain>
    </source>
</reference>
<gene>
    <name evidence="1" type="ORF">RRG08_065952</name>
</gene>
<sequence>MTLLAGKLGDSQTHNDQMVDKVQYLQQKAAEGEDNQRSQGRDKEAVLLLSSIGLNSNWTTTPESRLRACQGWNKTGDQQQVPSVVYSVRPAAETWLDVPIVKRVKQNEGDVGSRGHSFKKTRSEYLLVLQTRSRPKIDKRQKKISDKSAFGRIGSKARELQDAPHLASEPLPQGVLNRKTNCVSLMFPDMAK</sequence>
<protein>
    <submittedName>
        <fullName evidence="1">Uncharacterized protein</fullName>
    </submittedName>
</protein>
<dbReference type="AlphaFoldDB" id="A0AAE1DGI5"/>
<evidence type="ECO:0000313" key="2">
    <source>
        <dbReference type="Proteomes" id="UP001283361"/>
    </source>
</evidence>
<dbReference type="EMBL" id="JAWDGP010004033">
    <property type="protein sequence ID" value="KAK3768658.1"/>
    <property type="molecule type" value="Genomic_DNA"/>
</dbReference>
<keyword evidence="2" id="KW-1185">Reference proteome</keyword>
<proteinExistence type="predicted"/>
<comment type="caution">
    <text evidence="1">The sequence shown here is derived from an EMBL/GenBank/DDBJ whole genome shotgun (WGS) entry which is preliminary data.</text>
</comment>
<organism evidence="1 2">
    <name type="scientific">Elysia crispata</name>
    <name type="common">lettuce slug</name>
    <dbReference type="NCBI Taxonomy" id="231223"/>
    <lineage>
        <taxon>Eukaryota</taxon>
        <taxon>Metazoa</taxon>
        <taxon>Spiralia</taxon>
        <taxon>Lophotrochozoa</taxon>
        <taxon>Mollusca</taxon>
        <taxon>Gastropoda</taxon>
        <taxon>Heterobranchia</taxon>
        <taxon>Euthyneura</taxon>
        <taxon>Panpulmonata</taxon>
        <taxon>Sacoglossa</taxon>
        <taxon>Placobranchoidea</taxon>
        <taxon>Plakobranchidae</taxon>
        <taxon>Elysia</taxon>
    </lineage>
</organism>
<dbReference type="Proteomes" id="UP001283361">
    <property type="component" value="Unassembled WGS sequence"/>
</dbReference>
<accession>A0AAE1DGI5</accession>
<name>A0AAE1DGI5_9GAST</name>
<evidence type="ECO:0000313" key="1">
    <source>
        <dbReference type="EMBL" id="KAK3768658.1"/>
    </source>
</evidence>